<evidence type="ECO:0000313" key="3">
    <source>
        <dbReference type="Proteomes" id="UP000270468"/>
    </source>
</evidence>
<dbReference type="InterPro" id="IPR036397">
    <property type="entry name" value="RNaseH_sf"/>
</dbReference>
<dbReference type="RefSeq" id="WP_124070627.1">
    <property type="nucleotide sequence ID" value="NZ_CBCRXF010000001.1"/>
</dbReference>
<dbReference type="SUPFAM" id="SSF53098">
    <property type="entry name" value="Ribonuclease H-like"/>
    <property type="match status" value="1"/>
</dbReference>
<sequence length="421" mass="48481">MSYEQKLMQMKKLLKKTDAKSTPKQKTSIAPPPAYEKQWLAAGLTKEENKYGIVYKRIVDYDVHHLHGEIILSGLKKTIDDWKEAAETHPLSPDFSQTLLFFDTETTGLKGAGTVIFLMGFIEQTGDSFKLTQYVLPGPDHEAAFLFASGLWEKPATLVTYNGKSFDVPQLESRWTMHRAQLPPLLKHAQIDLLHSARRIWKEELETFKLPVIEEEKLGFFRDGDIPGFMAPIIYQDAVKSGNPELLMKILDHNEWDILSLVALYIKSTDILLKMDVKESAIIQTNIGKWYADLKSYDRSKIVFENTIAQFGTNHPAAHFHLAFILKRNRYDNEAVTSFKIASEGLIGRERIIALEELAKLYEHKLKDFKLALTYTKAAKRFLKYDFDLSERFRLRMGNHFAMREIRLQKKLFPGQAHKVT</sequence>
<dbReference type="Proteomes" id="UP000270468">
    <property type="component" value="Unassembled WGS sequence"/>
</dbReference>
<dbReference type="PANTHER" id="PTHR38462">
    <property type="entry name" value="EXONUCLEASE-LIKE PROTEIN"/>
    <property type="match status" value="1"/>
</dbReference>
<dbReference type="EMBL" id="UXAV01000042">
    <property type="protein sequence ID" value="VDC29113.1"/>
    <property type="molecule type" value="Genomic_DNA"/>
</dbReference>
<dbReference type="PANTHER" id="PTHR38462:SF1">
    <property type="entry name" value="YPRB RIBONUCLEASE H-LIKE DOMAIN-CONTAINING PROTEIN"/>
    <property type="match status" value="1"/>
</dbReference>
<evidence type="ECO:0000259" key="1">
    <source>
        <dbReference type="Pfam" id="PF13482"/>
    </source>
</evidence>
<dbReference type="AlphaFoldDB" id="A0A3P5XE45"/>
<dbReference type="InterPro" id="IPR012337">
    <property type="entry name" value="RNaseH-like_sf"/>
</dbReference>
<dbReference type="Gene3D" id="3.30.420.10">
    <property type="entry name" value="Ribonuclease H-like superfamily/Ribonuclease H"/>
    <property type="match status" value="1"/>
</dbReference>
<dbReference type="InterPro" id="IPR038720">
    <property type="entry name" value="YprB_RNase_H-like_dom"/>
</dbReference>
<proteinExistence type="predicted"/>
<evidence type="ECO:0000313" key="2">
    <source>
        <dbReference type="EMBL" id="VDC29113.1"/>
    </source>
</evidence>
<dbReference type="InterPro" id="IPR011990">
    <property type="entry name" value="TPR-like_helical_dom_sf"/>
</dbReference>
<feature type="domain" description="YprB ribonuclease H-like" evidence="1">
    <location>
        <begin position="100"/>
        <end position="266"/>
    </location>
</feature>
<accession>A0A3P5XE45</accession>
<keyword evidence="3" id="KW-1185">Reference proteome</keyword>
<reference evidence="2 3" key="1">
    <citation type="submission" date="2018-11" db="EMBL/GenBank/DDBJ databases">
        <authorList>
            <person name="Criscuolo A."/>
        </authorList>
    </citation>
    <scope>NUCLEOTIDE SEQUENCE [LARGE SCALE GENOMIC DNA]</scope>
    <source>
        <strain evidence="2">ATB-66</strain>
    </source>
</reference>
<protein>
    <recommendedName>
        <fullName evidence="1">YprB ribonuclease H-like domain-containing protein</fullName>
    </recommendedName>
</protein>
<dbReference type="GO" id="GO:0003676">
    <property type="term" value="F:nucleic acid binding"/>
    <property type="evidence" value="ECO:0007669"/>
    <property type="project" value="InterPro"/>
</dbReference>
<dbReference type="SUPFAM" id="SSF48452">
    <property type="entry name" value="TPR-like"/>
    <property type="match status" value="1"/>
</dbReference>
<gene>
    <name evidence="2" type="ORF">FILTAD_01986</name>
</gene>
<dbReference type="Pfam" id="PF13482">
    <property type="entry name" value="RNase_H_2"/>
    <property type="match status" value="1"/>
</dbReference>
<name>A0A3P5XE45_9BACL</name>
<dbReference type="OrthoDB" id="9790530at2"/>
<organism evidence="2 3">
    <name type="scientific">Filibacter tadaridae</name>
    <dbReference type="NCBI Taxonomy" id="2483811"/>
    <lineage>
        <taxon>Bacteria</taxon>
        <taxon>Bacillati</taxon>
        <taxon>Bacillota</taxon>
        <taxon>Bacilli</taxon>
        <taxon>Bacillales</taxon>
        <taxon>Caryophanaceae</taxon>
        <taxon>Filibacter</taxon>
    </lineage>
</organism>